<dbReference type="GO" id="GO:0005881">
    <property type="term" value="C:cytoplasmic microtubule"/>
    <property type="evidence" value="ECO:0007669"/>
    <property type="project" value="TreeGrafter"/>
</dbReference>
<evidence type="ECO:0000256" key="3">
    <source>
        <dbReference type="ARBA" id="ARBA00022692"/>
    </source>
</evidence>
<feature type="compositionally biased region" description="Polar residues" evidence="8">
    <location>
        <begin position="62"/>
        <end position="99"/>
    </location>
</feature>
<dbReference type="InterPro" id="IPR028197">
    <property type="entry name" value="Syntaphilin/Syntabulin"/>
</dbReference>
<evidence type="ECO:0000256" key="7">
    <source>
        <dbReference type="SAM" id="Coils"/>
    </source>
</evidence>
<proteinExistence type="predicted"/>
<feature type="region of interest" description="Disordered" evidence="8">
    <location>
        <begin position="458"/>
        <end position="489"/>
    </location>
</feature>
<feature type="compositionally biased region" description="Basic and acidic residues" evidence="8">
    <location>
        <begin position="51"/>
        <end position="60"/>
    </location>
</feature>
<dbReference type="GO" id="GO:0019896">
    <property type="term" value="P:axonal transport of mitochondrion"/>
    <property type="evidence" value="ECO:0007669"/>
    <property type="project" value="TreeGrafter"/>
</dbReference>
<evidence type="ECO:0000256" key="6">
    <source>
        <dbReference type="ARBA" id="ARBA00023136"/>
    </source>
</evidence>
<dbReference type="GO" id="GO:0060074">
    <property type="term" value="P:synapse maturation"/>
    <property type="evidence" value="ECO:0007669"/>
    <property type="project" value="TreeGrafter"/>
</dbReference>
<name>A0A9N7U189_PLEPL</name>
<comment type="caution">
    <text evidence="9">The sequence shown here is derived from an EMBL/GenBank/DDBJ whole genome shotgun (WGS) entry which is preliminary data.</text>
</comment>
<dbReference type="PANTHER" id="PTHR16208">
    <property type="entry name" value="MICROTUBULE-ASSOCIATED PROTEIN/SYNTAPHILIN"/>
    <property type="match status" value="1"/>
</dbReference>
<accession>A0A9N7U189</accession>
<dbReference type="PANTHER" id="PTHR16208:SF4">
    <property type="entry name" value="SYNTABULIN"/>
    <property type="match status" value="1"/>
</dbReference>
<feature type="compositionally biased region" description="Low complexity" evidence="8">
    <location>
        <begin position="207"/>
        <end position="224"/>
    </location>
</feature>
<comment type="subcellular location">
    <subcellularLocation>
        <location evidence="1">Membrane</location>
        <topology evidence="1">Single-pass membrane protein</topology>
    </subcellularLocation>
</comment>
<keyword evidence="3" id="KW-0812">Transmembrane</keyword>
<feature type="region of interest" description="Disordered" evidence="8">
    <location>
        <begin position="1"/>
        <end position="158"/>
    </location>
</feature>
<feature type="region of interest" description="Disordered" evidence="8">
    <location>
        <begin position="198"/>
        <end position="239"/>
    </location>
</feature>
<organism evidence="9 10">
    <name type="scientific">Pleuronectes platessa</name>
    <name type="common">European plaice</name>
    <dbReference type="NCBI Taxonomy" id="8262"/>
    <lineage>
        <taxon>Eukaryota</taxon>
        <taxon>Metazoa</taxon>
        <taxon>Chordata</taxon>
        <taxon>Craniata</taxon>
        <taxon>Vertebrata</taxon>
        <taxon>Euteleostomi</taxon>
        <taxon>Actinopterygii</taxon>
        <taxon>Neopterygii</taxon>
        <taxon>Teleostei</taxon>
        <taxon>Neoteleostei</taxon>
        <taxon>Acanthomorphata</taxon>
        <taxon>Carangaria</taxon>
        <taxon>Pleuronectiformes</taxon>
        <taxon>Pleuronectoidei</taxon>
        <taxon>Pleuronectidae</taxon>
        <taxon>Pleuronectes</taxon>
    </lineage>
</organism>
<evidence type="ECO:0000256" key="8">
    <source>
        <dbReference type="SAM" id="MobiDB-lite"/>
    </source>
</evidence>
<keyword evidence="5 7" id="KW-0175">Coiled coil</keyword>
<protein>
    <recommendedName>
        <fullName evidence="11">Syntabulin</fullName>
    </recommendedName>
</protein>
<feature type="coiled-coil region" evidence="7">
    <location>
        <begin position="250"/>
        <end position="326"/>
    </location>
</feature>
<evidence type="ECO:0008006" key="11">
    <source>
        <dbReference type="Google" id="ProtNLM"/>
    </source>
</evidence>
<dbReference type="GO" id="GO:1904115">
    <property type="term" value="C:axon cytoplasm"/>
    <property type="evidence" value="ECO:0007669"/>
    <property type="project" value="GOC"/>
</dbReference>
<keyword evidence="2" id="KW-0597">Phosphoprotein</keyword>
<evidence type="ECO:0000256" key="4">
    <source>
        <dbReference type="ARBA" id="ARBA00022989"/>
    </source>
</evidence>
<dbReference type="Proteomes" id="UP001153269">
    <property type="component" value="Unassembled WGS sequence"/>
</dbReference>
<dbReference type="AlphaFoldDB" id="A0A9N7U189"/>
<feature type="compositionally biased region" description="Basic and acidic residues" evidence="8">
    <location>
        <begin position="7"/>
        <end position="17"/>
    </location>
</feature>
<sequence length="671" mass="73733">MGPFQEYEEKKSPEKGSPRSRIPRLVLHPSPPKDKGSPQSDSPFSEEDGKECDISSDHSKRTISNNSFCSDDTGCPTSQSVSPSKTPSGSEQSAHSSPTLPERKAKVKRVRVMAEGSGDPRSAYRHKREMRSAMKARGSEADFSSSSSTGSLKTKEGLISNSVGKKTLSRSRCGHIRPLPVFKPAGSLTANRDAELYAPYRTPPRPASSTNSSSSNSSPTSRRANLGHYHSCGDNHGIRPPNPEQYLTPLQQKEVAIRHLKTNLLDSENRVHDRETEVEELKGQLDRMREDWIEEECHRVEAQLSLKEARKEIKQLRQVVETMKSSLMEKDKGIQKYFIDINIQNRKLESLLQSMELAQSGTSLEDETTLDFICDSPESGGKKMEEEVGLGELGNQGEEAMADSGLLCNDEMANRADILEQVFMSTAVDFSQDSFENLRAEAEAGPDVSTLIEEEQLFEESTEPTTAPPNAVSTTIDISSIRPSQQTTEDKIIQTDTTPMSPDLQSLLLQLLKFHGSTAGNTALLASSSLQGLTKLPNPTPNTDLPDFSLHPPGMPNPVHPESPDTSTDSGMCCSEPAQSRRFMEELDFAVDDKEPCLSPELDVVGKRYWSNSFLVDLVAVAAPVLPTVAWLYSRHGVDGSSPVYNIAALIRGCCIMGLHSLRHVTHRPNA</sequence>
<reference evidence="9" key="1">
    <citation type="submission" date="2020-03" db="EMBL/GenBank/DDBJ databases">
        <authorList>
            <person name="Weist P."/>
        </authorList>
    </citation>
    <scope>NUCLEOTIDE SEQUENCE</scope>
</reference>
<evidence type="ECO:0000313" key="10">
    <source>
        <dbReference type="Proteomes" id="UP001153269"/>
    </source>
</evidence>
<dbReference type="EMBL" id="CADEAL010000587">
    <property type="protein sequence ID" value="CAB1422482.1"/>
    <property type="molecule type" value="Genomic_DNA"/>
</dbReference>
<evidence type="ECO:0000256" key="1">
    <source>
        <dbReference type="ARBA" id="ARBA00004167"/>
    </source>
</evidence>
<gene>
    <name evidence="9" type="ORF">PLEPLA_LOCUS10398</name>
</gene>
<keyword evidence="10" id="KW-1185">Reference proteome</keyword>
<dbReference type="GO" id="GO:0016020">
    <property type="term" value="C:membrane"/>
    <property type="evidence" value="ECO:0007669"/>
    <property type="project" value="UniProtKB-SubCell"/>
</dbReference>
<evidence type="ECO:0000313" key="9">
    <source>
        <dbReference type="EMBL" id="CAB1422482.1"/>
    </source>
</evidence>
<evidence type="ECO:0000256" key="5">
    <source>
        <dbReference type="ARBA" id="ARBA00023054"/>
    </source>
</evidence>
<keyword evidence="4" id="KW-1133">Transmembrane helix</keyword>
<evidence type="ECO:0000256" key="2">
    <source>
        <dbReference type="ARBA" id="ARBA00022553"/>
    </source>
</evidence>
<feature type="compositionally biased region" description="Polar residues" evidence="8">
    <location>
        <begin position="471"/>
        <end position="487"/>
    </location>
</feature>
<dbReference type="Pfam" id="PF15290">
    <property type="entry name" value="Syntaphilin"/>
    <property type="match status" value="1"/>
</dbReference>
<feature type="region of interest" description="Disordered" evidence="8">
    <location>
        <begin position="535"/>
        <end position="573"/>
    </location>
</feature>
<keyword evidence="6" id="KW-0472">Membrane</keyword>